<dbReference type="PANTHER" id="PTHR24171:SF9">
    <property type="entry name" value="ANKYRIN REPEAT DOMAIN-CONTAINING PROTEIN 39"/>
    <property type="match status" value="1"/>
</dbReference>
<dbReference type="PANTHER" id="PTHR24171">
    <property type="entry name" value="ANKYRIN REPEAT DOMAIN-CONTAINING PROTEIN 39-RELATED"/>
    <property type="match status" value="1"/>
</dbReference>
<feature type="repeat" description="ANK" evidence="3">
    <location>
        <begin position="194"/>
        <end position="231"/>
    </location>
</feature>
<dbReference type="Gene3D" id="1.25.40.20">
    <property type="entry name" value="Ankyrin repeat-containing domain"/>
    <property type="match status" value="2"/>
</dbReference>
<dbReference type="Proteomes" id="UP000198662">
    <property type="component" value="Unassembled WGS sequence"/>
</dbReference>
<dbReference type="PROSITE" id="PS50088">
    <property type="entry name" value="ANK_REPEAT"/>
    <property type="match status" value="3"/>
</dbReference>
<feature type="repeat" description="ANK" evidence="3">
    <location>
        <begin position="92"/>
        <end position="124"/>
    </location>
</feature>
<dbReference type="STRING" id="380244.SAMN05216298_1855"/>
<accession>A0A1G9FKS6</accession>
<keyword evidence="1" id="KW-0677">Repeat</keyword>
<organism evidence="4 5">
    <name type="scientific">Glycomyces sambucus</name>
    <dbReference type="NCBI Taxonomy" id="380244"/>
    <lineage>
        <taxon>Bacteria</taxon>
        <taxon>Bacillati</taxon>
        <taxon>Actinomycetota</taxon>
        <taxon>Actinomycetes</taxon>
        <taxon>Glycomycetales</taxon>
        <taxon>Glycomycetaceae</taxon>
        <taxon>Glycomyces</taxon>
    </lineage>
</organism>
<dbReference type="AlphaFoldDB" id="A0A1G9FKS6"/>
<evidence type="ECO:0000256" key="2">
    <source>
        <dbReference type="ARBA" id="ARBA00023043"/>
    </source>
</evidence>
<dbReference type="Pfam" id="PF00023">
    <property type="entry name" value="Ank"/>
    <property type="match status" value="1"/>
</dbReference>
<evidence type="ECO:0000256" key="3">
    <source>
        <dbReference type="PROSITE-ProRule" id="PRU00023"/>
    </source>
</evidence>
<feature type="repeat" description="ANK" evidence="3">
    <location>
        <begin position="158"/>
        <end position="185"/>
    </location>
</feature>
<name>A0A1G9FKS6_9ACTN</name>
<evidence type="ECO:0000313" key="5">
    <source>
        <dbReference type="Proteomes" id="UP000198662"/>
    </source>
</evidence>
<keyword evidence="5" id="KW-1185">Reference proteome</keyword>
<dbReference type="Pfam" id="PF12796">
    <property type="entry name" value="Ank_2"/>
    <property type="match status" value="1"/>
</dbReference>
<evidence type="ECO:0000256" key="1">
    <source>
        <dbReference type="ARBA" id="ARBA00022737"/>
    </source>
</evidence>
<protein>
    <submittedName>
        <fullName evidence="4">Uncharacterized protein</fullName>
    </submittedName>
</protein>
<keyword evidence="2 3" id="KW-0040">ANK repeat</keyword>
<dbReference type="InterPro" id="IPR002110">
    <property type="entry name" value="Ankyrin_rpt"/>
</dbReference>
<gene>
    <name evidence="4" type="ORF">SAMN05216298_1855</name>
</gene>
<dbReference type="InterPro" id="IPR036770">
    <property type="entry name" value="Ankyrin_rpt-contain_sf"/>
</dbReference>
<dbReference type="SMART" id="SM00248">
    <property type="entry name" value="ANK"/>
    <property type="match status" value="4"/>
</dbReference>
<dbReference type="SUPFAM" id="SSF48403">
    <property type="entry name" value="Ankyrin repeat"/>
    <property type="match status" value="1"/>
</dbReference>
<dbReference type="PROSITE" id="PS51257">
    <property type="entry name" value="PROKAR_LIPOPROTEIN"/>
    <property type="match status" value="1"/>
</dbReference>
<reference evidence="5" key="1">
    <citation type="submission" date="2016-10" db="EMBL/GenBank/DDBJ databases">
        <authorList>
            <person name="Varghese N."/>
            <person name="Submissions S."/>
        </authorList>
    </citation>
    <scope>NUCLEOTIDE SEQUENCE [LARGE SCALE GENOMIC DNA]</scope>
    <source>
        <strain evidence="5">CGMCC 4.3147</strain>
    </source>
</reference>
<sequence>MQARKGIGRRAALAAGLGLLAACAPVPEPRHRVQEGPRLGADGPRPGMVEGTVKGTVEEWNGSLLAAAGAGDAEEAARLLGRGAQVEVRDGEGRSPLMLAALADRVAAARALVSWGADPDALDDLGDTPWVTCGVTGSVAMMEALLPAGPDLSVPNRRGGSPLHPAAERGHADYVREVLAATGIEAVIDRVNYNGWTALLEAVALGDGGGPYQEVVALLLDAGADASIRDRNGRTAIEHARTRGHTVIAELLEGVR</sequence>
<proteinExistence type="predicted"/>
<dbReference type="EMBL" id="FNGF01000002">
    <property type="protein sequence ID" value="SDK88793.1"/>
    <property type="molecule type" value="Genomic_DNA"/>
</dbReference>
<dbReference type="PROSITE" id="PS50297">
    <property type="entry name" value="ANK_REP_REGION"/>
    <property type="match status" value="3"/>
</dbReference>
<dbReference type="RefSeq" id="WP_245712184.1">
    <property type="nucleotide sequence ID" value="NZ_FNGF01000002.1"/>
</dbReference>
<dbReference type="PRINTS" id="PR01415">
    <property type="entry name" value="ANKYRIN"/>
</dbReference>
<evidence type="ECO:0000313" key="4">
    <source>
        <dbReference type="EMBL" id="SDK88793.1"/>
    </source>
</evidence>